<evidence type="ECO:0000313" key="1">
    <source>
        <dbReference type="EMBL" id="NYD88797.1"/>
    </source>
</evidence>
<dbReference type="RefSeq" id="WP_179507352.1">
    <property type="nucleotide sequence ID" value="NZ_JACCBY010000001.1"/>
</dbReference>
<reference evidence="1 2" key="2">
    <citation type="submission" date="2020-08" db="EMBL/GenBank/DDBJ databases">
        <title>The Agave Microbiome: Exploring the role of microbial communities in plant adaptations to desert environments.</title>
        <authorList>
            <person name="Partida-Martinez L.P."/>
        </authorList>
    </citation>
    <scope>NUCLEOTIDE SEQUENCE [LARGE SCALE GENOMIC DNA]</scope>
    <source>
        <strain evidence="1 2">AS2.3</strain>
    </source>
</reference>
<dbReference type="AlphaFoldDB" id="A0A7Y9FKP8"/>
<comment type="caution">
    <text evidence="1">The sequence shown here is derived from an EMBL/GenBank/DDBJ whole genome shotgun (WGS) entry which is preliminary data.</text>
</comment>
<reference evidence="1 2" key="1">
    <citation type="submission" date="2020-07" db="EMBL/GenBank/DDBJ databases">
        <authorList>
            <person name="Partida-Martinez L."/>
            <person name="Huntemann M."/>
            <person name="Clum A."/>
            <person name="Wang J."/>
            <person name="Palaniappan K."/>
            <person name="Ritter S."/>
            <person name="Chen I.-M."/>
            <person name="Stamatis D."/>
            <person name="Reddy T."/>
            <person name="O'Malley R."/>
            <person name="Daum C."/>
            <person name="Shapiro N."/>
            <person name="Ivanova N."/>
            <person name="Kyrpides N."/>
            <person name="Woyke T."/>
        </authorList>
    </citation>
    <scope>NUCLEOTIDE SEQUENCE [LARGE SCALE GENOMIC DNA]</scope>
    <source>
        <strain evidence="1 2">AS2.3</strain>
    </source>
</reference>
<name>A0A7Y9FKP8_9SPHN</name>
<sequence>MSRIMTQGVEMLPVEQPAWRCYHCGDVFTDDRCARLHFGRDEDSLPACQIKAGAEQGLLGALREAEYAAADAQQAIANECTDAAKAYYAQATRHAQALRNAEELGYERGLADARAEALNTHPAATGSVRVVPVKPTPEMVRAGAASHRFNVNHSACEIWSAMLAAAPTPDAAASEAGEVAALAAELRPLIDAAAGPNGWDWMFPLRVKPVDGKPTIVSHKGGNLFRGYIGTWQEAELLVALANAAPRILAALTTQGGAEG</sequence>
<accession>A0A7Y9FKP8</accession>
<organism evidence="1 2">
    <name type="scientific">Sphingomonas melonis</name>
    <dbReference type="NCBI Taxonomy" id="152682"/>
    <lineage>
        <taxon>Bacteria</taxon>
        <taxon>Pseudomonadati</taxon>
        <taxon>Pseudomonadota</taxon>
        <taxon>Alphaproteobacteria</taxon>
        <taxon>Sphingomonadales</taxon>
        <taxon>Sphingomonadaceae</taxon>
        <taxon>Sphingomonas</taxon>
    </lineage>
</organism>
<gene>
    <name evidence="1" type="ORF">HD841_000566</name>
</gene>
<dbReference type="Proteomes" id="UP000517753">
    <property type="component" value="Unassembled WGS sequence"/>
</dbReference>
<keyword evidence="2" id="KW-1185">Reference proteome</keyword>
<proteinExistence type="predicted"/>
<evidence type="ECO:0000313" key="2">
    <source>
        <dbReference type="Proteomes" id="UP000517753"/>
    </source>
</evidence>
<protein>
    <submittedName>
        <fullName evidence="1">Uncharacterized protein</fullName>
    </submittedName>
</protein>
<dbReference type="EMBL" id="JACCBY010000001">
    <property type="protein sequence ID" value="NYD88797.1"/>
    <property type="molecule type" value="Genomic_DNA"/>
</dbReference>